<evidence type="ECO:0000256" key="1">
    <source>
        <dbReference type="SAM" id="SignalP"/>
    </source>
</evidence>
<accession>A0A919XQ27</accession>
<protein>
    <recommendedName>
        <fullName evidence="4">DUF11 domain-containing protein</fullName>
    </recommendedName>
</protein>
<feature type="chain" id="PRO_5038349255" description="DUF11 domain-containing protein" evidence="1">
    <location>
        <begin position="24"/>
        <end position="836"/>
    </location>
</feature>
<organism evidence="2 3">
    <name type="scientific">Paenibacillus albilobatus</name>
    <dbReference type="NCBI Taxonomy" id="2716884"/>
    <lineage>
        <taxon>Bacteria</taxon>
        <taxon>Bacillati</taxon>
        <taxon>Bacillota</taxon>
        <taxon>Bacilli</taxon>
        <taxon>Bacillales</taxon>
        <taxon>Paenibacillaceae</taxon>
        <taxon>Paenibacillus</taxon>
    </lineage>
</organism>
<feature type="signal peptide" evidence="1">
    <location>
        <begin position="1"/>
        <end position="23"/>
    </location>
</feature>
<dbReference type="RefSeq" id="WP_160043930.1">
    <property type="nucleotide sequence ID" value="NZ_BORQ01000010.1"/>
</dbReference>
<name>A0A919XQ27_9BACL</name>
<sequence>MLKPIRNCAAVLLSSAIISQTIALEAHTAQASVPSNNKSAAAAVFTLESLGSVALRSHVSVKLTNIDMFAQPGGNILIYTLSYNNGTGSNVALIDYFSQVTTSGGTVVQGKPITKDAAIKTVPAKSSQTVTYYVNIGKAAKVNGVKVSIFGFDFSSANYQKRLGVFTIPTHYSTIVPEGQSRKMMVDDLPVTAKAESLQKIQMNGKVYLKAGISLANSGTKALSDPGYKAYLKSSGGSVFDLKLDDASSSYAVQPQEKKMIYYLAEVPSYLKTENMILQLAQEDPTLKVNLPIQSFSLPAVTVLDSAVPIYAVKNIFIGKNAVETQLKSTSVYPENDFAKWSLKFRMKNLGNKSVTLPAYELVVKTAEGYSIPVDAKAFANVTLKPLEEKIFDLSVDVPLKLNQDRLQLHLSEPPAPDKVIFPTARYMIPYSLENSGKLGIENLFENSHGTFAVKLDSFQRLPWQDGDQMAAKISIRNTSSHAVQMPKLKALVKAGMSDLSGSAHLVAPNGLTALAPNESAEMYVLAGVPYSYSFNQLRIILQESSGDEVTTFISLNTNALNNVMNNVDAGGSFHIDIPGKKAEVRERRTTVYSDSGSNVIYTELEMVNGESRQSKPAQLVAYYKTSDNQYYEAKVSQSPNSIGPNGKSLVTVWSKLPQSVNTSELMLYIGAGVADGKLTDLGGTSTGYINTVGLSLNATPIKPSNLNSLDLFPYNLSIVNAVSTITEGKDTLDTVIHYNLSKNEEYETGSYEHKLVLELIDPYGESMEKTLALGTEWTIGNGKSYEMSFNNKLRKIYGGTIRINLYDEFQGRRILLGSQAYPITYVKAPNDANQQ</sequence>
<keyword evidence="3" id="KW-1185">Reference proteome</keyword>
<dbReference type="AlphaFoldDB" id="A0A919XQ27"/>
<gene>
    <name evidence="2" type="ORF">J2TS6_55560</name>
</gene>
<proteinExistence type="predicted"/>
<dbReference type="EMBL" id="BORQ01000010">
    <property type="protein sequence ID" value="GIO34415.1"/>
    <property type="molecule type" value="Genomic_DNA"/>
</dbReference>
<evidence type="ECO:0000313" key="3">
    <source>
        <dbReference type="Proteomes" id="UP000679779"/>
    </source>
</evidence>
<evidence type="ECO:0008006" key="4">
    <source>
        <dbReference type="Google" id="ProtNLM"/>
    </source>
</evidence>
<evidence type="ECO:0000313" key="2">
    <source>
        <dbReference type="EMBL" id="GIO34415.1"/>
    </source>
</evidence>
<keyword evidence="1" id="KW-0732">Signal</keyword>
<comment type="caution">
    <text evidence="2">The sequence shown here is derived from an EMBL/GenBank/DDBJ whole genome shotgun (WGS) entry which is preliminary data.</text>
</comment>
<dbReference type="Proteomes" id="UP000679779">
    <property type="component" value="Unassembled WGS sequence"/>
</dbReference>
<reference evidence="2" key="1">
    <citation type="submission" date="2021-03" db="EMBL/GenBank/DDBJ databases">
        <title>Antimicrobial resistance genes in bacteria isolated from Japanese honey, and their potential for conferring macrolide and lincosamide resistance in the American foulbrood pathogen Paenibacillus larvae.</title>
        <authorList>
            <person name="Okamoto M."/>
            <person name="Kumagai M."/>
            <person name="Kanamori H."/>
            <person name="Takamatsu D."/>
        </authorList>
    </citation>
    <scope>NUCLEOTIDE SEQUENCE</scope>
    <source>
        <strain evidence="2">J2TS6</strain>
    </source>
</reference>